<dbReference type="GO" id="GO:0046872">
    <property type="term" value="F:metal ion binding"/>
    <property type="evidence" value="ECO:0007669"/>
    <property type="project" value="UniProtKB-KW"/>
</dbReference>
<dbReference type="PANTHER" id="PTHR46233:SF3">
    <property type="entry name" value="HYDROXYACYLGLUTATHIONE HYDROLASE GLOC"/>
    <property type="match status" value="1"/>
</dbReference>
<accession>F1T727</accession>
<keyword evidence="3" id="KW-0378">Hydrolase</keyword>
<dbReference type="SMART" id="SM00849">
    <property type="entry name" value="Lactamase_B"/>
    <property type="match status" value="1"/>
</dbReference>
<evidence type="ECO:0000313" key="7">
    <source>
        <dbReference type="Proteomes" id="UP000003860"/>
    </source>
</evidence>
<dbReference type="AlphaFoldDB" id="F1T727"/>
<evidence type="ECO:0000256" key="4">
    <source>
        <dbReference type="ARBA" id="ARBA00022833"/>
    </source>
</evidence>
<dbReference type="GO" id="GO:0016787">
    <property type="term" value="F:hydrolase activity"/>
    <property type="evidence" value="ECO:0007669"/>
    <property type="project" value="UniProtKB-KW"/>
</dbReference>
<gene>
    <name evidence="6" type="ORF">Cpap_3707</name>
</gene>
<comment type="caution">
    <text evidence="6">The sequence shown here is derived from an EMBL/GenBank/DDBJ whole genome shotgun (WGS) entry which is preliminary data.</text>
</comment>
<sequence>MLDYICLKTKWQAFVNNCYILHNTYNNHALIVDPSWEIDKFKLQIRRLGCTIDAILITHSHFDHINLADQLSFTYDCPVFIEEREMLARPFKCQNIIELSAPTNICTITAPIKCLLTPGHTAASVSYVIGNLFLTGDFLLNEGCGLPERESMVESLYESIRKIKEHINDDIILLPGHSYGTEVGKSMKEVFENNIYFSFNNLKDFKTFLLRNGMKSISRFT</sequence>
<keyword evidence="2" id="KW-0479">Metal-binding</keyword>
<evidence type="ECO:0000259" key="5">
    <source>
        <dbReference type="SMART" id="SM00849"/>
    </source>
</evidence>
<proteinExistence type="predicted"/>
<dbReference type="PANTHER" id="PTHR46233">
    <property type="entry name" value="HYDROXYACYLGLUTATHIONE HYDROLASE GLOC"/>
    <property type="match status" value="1"/>
</dbReference>
<dbReference type="OrthoDB" id="9802248at2"/>
<dbReference type="eggNOG" id="COG0491">
    <property type="taxonomic scope" value="Bacteria"/>
</dbReference>
<dbReference type="Pfam" id="PF00753">
    <property type="entry name" value="Lactamase_B"/>
    <property type="match status" value="1"/>
</dbReference>
<reference evidence="6" key="1">
    <citation type="submission" date="2009-07" db="EMBL/GenBank/DDBJ databases">
        <authorList>
            <consortium name="US DOE Joint Genome Institute (JGI-PGF)"/>
            <person name="Lucas S."/>
            <person name="Copeland A."/>
            <person name="Lapidus A."/>
            <person name="Glavina del Rio T."/>
            <person name="Tice H."/>
            <person name="Bruce D."/>
            <person name="Goodwin L."/>
            <person name="Pitluck S."/>
            <person name="Larimer F."/>
            <person name="Land M.L."/>
            <person name="Mouttaki H."/>
            <person name="He Z."/>
            <person name="Zhou J."/>
            <person name="Hemme C.L."/>
        </authorList>
    </citation>
    <scope>NUCLEOTIDE SEQUENCE [LARGE SCALE GENOMIC DNA]</scope>
    <source>
        <strain evidence="6">DSM 2782</strain>
    </source>
</reference>
<dbReference type="SUPFAM" id="SSF56281">
    <property type="entry name" value="Metallo-hydrolase/oxidoreductase"/>
    <property type="match status" value="1"/>
</dbReference>
<dbReference type="InterPro" id="IPR001279">
    <property type="entry name" value="Metallo-B-lactamas"/>
</dbReference>
<name>F1T727_9FIRM</name>
<evidence type="ECO:0000256" key="1">
    <source>
        <dbReference type="ARBA" id="ARBA00001947"/>
    </source>
</evidence>
<keyword evidence="4" id="KW-0862">Zinc</keyword>
<reference evidence="6" key="2">
    <citation type="submission" date="2011-01" db="EMBL/GenBank/DDBJ databases">
        <title>The Non-contiguous Finished genome of Clostridium papyrosolvens.</title>
        <authorList>
            <person name="Lucas S."/>
            <person name="Copeland A."/>
            <person name="Lapidus A."/>
            <person name="Cheng J.-F."/>
            <person name="Goodwin L."/>
            <person name="Pitluck S."/>
            <person name="Misra M."/>
            <person name="Chertkov O."/>
            <person name="Detter J.C."/>
            <person name="Han C."/>
            <person name="Tapia R."/>
            <person name="Land M."/>
            <person name="Hauser L."/>
            <person name="Kyrpides N."/>
            <person name="Ivanova N."/>
            <person name="Pagani I."/>
            <person name="Mouttaki H."/>
            <person name="He Z."/>
            <person name="Zhou J."/>
            <person name="Hemme C.L."/>
            <person name="Woyke T."/>
        </authorList>
    </citation>
    <scope>NUCLEOTIDE SEQUENCE [LARGE SCALE GENOMIC DNA]</scope>
    <source>
        <strain evidence="6">DSM 2782</strain>
    </source>
</reference>
<dbReference type="Proteomes" id="UP000003860">
    <property type="component" value="Unassembled WGS sequence"/>
</dbReference>
<dbReference type="InterPro" id="IPR036866">
    <property type="entry name" value="RibonucZ/Hydroxyglut_hydro"/>
</dbReference>
<dbReference type="InterPro" id="IPR051453">
    <property type="entry name" value="MBL_Glyoxalase_II"/>
</dbReference>
<dbReference type="Gene3D" id="3.60.15.10">
    <property type="entry name" value="Ribonuclease Z/Hydroxyacylglutathione hydrolase-like"/>
    <property type="match status" value="1"/>
</dbReference>
<evidence type="ECO:0000313" key="6">
    <source>
        <dbReference type="EMBL" id="EGD49275.1"/>
    </source>
</evidence>
<comment type="cofactor">
    <cofactor evidence="1">
        <name>Zn(2+)</name>
        <dbReference type="ChEBI" id="CHEBI:29105"/>
    </cofactor>
</comment>
<dbReference type="STRING" id="588581.Cpap_3707"/>
<organism evidence="6 7">
    <name type="scientific">Ruminiclostridium papyrosolvens DSM 2782</name>
    <dbReference type="NCBI Taxonomy" id="588581"/>
    <lineage>
        <taxon>Bacteria</taxon>
        <taxon>Bacillati</taxon>
        <taxon>Bacillota</taxon>
        <taxon>Clostridia</taxon>
        <taxon>Eubacteriales</taxon>
        <taxon>Oscillospiraceae</taxon>
        <taxon>Ruminiclostridium</taxon>
    </lineage>
</organism>
<dbReference type="RefSeq" id="WP_004615867.1">
    <property type="nucleotide sequence ID" value="NZ_ACXX02000001.1"/>
</dbReference>
<dbReference type="EMBL" id="ACXX02000001">
    <property type="protein sequence ID" value="EGD49275.1"/>
    <property type="molecule type" value="Genomic_DNA"/>
</dbReference>
<evidence type="ECO:0000256" key="2">
    <source>
        <dbReference type="ARBA" id="ARBA00022723"/>
    </source>
</evidence>
<keyword evidence="7" id="KW-1185">Reference proteome</keyword>
<evidence type="ECO:0000256" key="3">
    <source>
        <dbReference type="ARBA" id="ARBA00022801"/>
    </source>
</evidence>
<feature type="domain" description="Metallo-beta-lactamase" evidence="5">
    <location>
        <begin position="15"/>
        <end position="177"/>
    </location>
</feature>
<protein>
    <submittedName>
        <fullName evidence="6">Beta-lactamase domain protein</fullName>
    </submittedName>
</protein>